<dbReference type="InterPro" id="IPR011992">
    <property type="entry name" value="EF-hand-dom_pair"/>
</dbReference>
<protein>
    <recommendedName>
        <fullName evidence="4">Phosphoinositide phospholipase C</fullName>
        <ecNumber evidence="4">3.1.4.11</ecNumber>
    </recommendedName>
</protein>
<dbReference type="PROSITE" id="PS50003">
    <property type="entry name" value="PH_DOMAIN"/>
    <property type="match status" value="1"/>
</dbReference>
<dbReference type="GO" id="GO:0005737">
    <property type="term" value="C:cytoplasm"/>
    <property type="evidence" value="ECO:0007669"/>
    <property type="project" value="UniProtKB-SubCell"/>
</dbReference>
<dbReference type="SUPFAM" id="SSF51695">
    <property type="entry name" value="PLC-like phosphodiesterases"/>
    <property type="match status" value="1"/>
</dbReference>
<dbReference type="GO" id="GO:0016042">
    <property type="term" value="P:lipid catabolic process"/>
    <property type="evidence" value="ECO:0007669"/>
    <property type="project" value="UniProtKB-KW"/>
</dbReference>
<feature type="compositionally biased region" description="Basic and acidic residues" evidence="5">
    <location>
        <begin position="535"/>
        <end position="546"/>
    </location>
</feature>
<evidence type="ECO:0000313" key="9">
    <source>
        <dbReference type="EMBL" id="CAF1076039.1"/>
    </source>
</evidence>
<dbReference type="PROSITE" id="PS50008">
    <property type="entry name" value="PIPLC_Y_DOMAIN"/>
    <property type="match status" value="1"/>
</dbReference>
<dbReference type="CDD" id="cd08558">
    <property type="entry name" value="PI-PLCc_eukaryota"/>
    <property type="match status" value="1"/>
</dbReference>
<dbReference type="SMART" id="SM00149">
    <property type="entry name" value="PLCYc"/>
    <property type="match status" value="1"/>
</dbReference>
<evidence type="ECO:0000313" key="12">
    <source>
        <dbReference type="Proteomes" id="UP000663870"/>
    </source>
</evidence>
<keyword evidence="4" id="KW-0442">Lipid degradation</keyword>
<feature type="domain" description="PI-PLC Y-box" evidence="8">
    <location>
        <begin position="559"/>
        <end position="677"/>
    </location>
</feature>
<evidence type="ECO:0000256" key="2">
    <source>
        <dbReference type="ARBA" id="ARBA00022490"/>
    </source>
</evidence>
<keyword evidence="3" id="KW-0807">Transducer</keyword>
<dbReference type="SUPFAM" id="SSF47473">
    <property type="entry name" value="EF-hand"/>
    <property type="match status" value="1"/>
</dbReference>
<dbReference type="Pfam" id="PF16457">
    <property type="entry name" value="PH_12"/>
    <property type="match status" value="1"/>
</dbReference>
<dbReference type="InterPro" id="IPR017946">
    <property type="entry name" value="PLC-like_Pdiesterase_TIM-brl"/>
</dbReference>
<dbReference type="PANTHER" id="PTHR10336">
    <property type="entry name" value="PHOSPHOINOSITIDE-SPECIFIC PHOSPHOLIPASE C FAMILY PROTEIN"/>
    <property type="match status" value="1"/>
</dbReference>
<dbReference type="Pfam" id="PF00387">
    <property type="entry name" value="PI-PLC-Y"/>
    <property type="match status" value="1"/>
</dbReference>
<dbReference type="EMBL" id="CAJNOH010000565">
    <property type="protein sequence ID" value="CAF1076039.1"/>
    <property type="molecule type" value="Genomic_DNA"/>
</dbReference>
<dbReference type="Pfam" id="PF00388">
    <property type="entry name" value="PI-PLC-X"/>
    <property type="match status" value="1"/>
</dbReference>
<dbReference type="CDD" id="cd00275">
    <property type="entry name" value="C2_PLC_like"/>
    <property type="match status" value="1"/>
</dbReference>
<comment type="catalytic activity">
    <reaction evidence="4">
        <text>a 1,2-diacyl-sn-glycero-3-phospho-(1D-myo-inositol-4,5-bisphosphate) + H2O = 1D-myo-inositol 1,4,5-trisphosphate + a 1,2-diacyl-sn-glycerol + H(+)</text>
        <dbReference type="Rhea" id="RHEA:33179"/>
        <dbReference type="ChEBI" id="CHEBI:15377"/>
        <dbReference type="ChEBI" id="CHEBI:15378"/>
        <dbReference type="ChEBI" id="CHEBI:17815"/>
        <dbReference type="ChEBI" id="CHEBI:58456"/>
        <dbReference type="ChEBI" id="CHEBI:203600"/>
        <dbReference type="EC" id="3.1.4.11"/>
    </reaction>
</comment>
<dbReference type="SMART" id="SM00148">
    <property type="entry name" value="PLCXc"/>
    <property type="match status" value="1"/>
</dbReference>
<dbReference type="InterPro" id="IPR000909">
    <property type="entry name" value="PLipase_C_PInositol-sp_X_dom"/>
</dbReference>
<accession>A0A814M817</accession>
<dbReference type="GO" id="GO:0035556">
    <property type="term" value="P:intracellular signal transduction"/>
    <property type="evidence" value="ECO:0007669"/>
    <property type="project" value="InterPro"/>
</dbReference>
<dbReference type="InterPro" id="IPR000008">
    <property type="entry name" value="C2_dom"/>
</dbReference>
<dbReference type="Gene3D" id="2.60.40.150">
    <property type="entry name" value="C2 domain"/>
    <property type="match status" value="1"/>
</dbReference>
<dbReference type="Gene3D" id="3.20.20.190">
    <property type="entry name" value="Phosphatidylinositol (PI) phosphodiesterase"/>
    <property type="match status" value="1"/>
</dbReference>
<dbReference type="EC" id="3.1.4.11" evidence="4"/>
<dbReference type="SUPFAM" id="SSF50729">
    <property type="entry name" value="PH domain-like"/>
    <property type="match status" value="1"/>
</dbReference>
<dbReference type="InterPro" id="IPR015359">
    <property type="entry name" value="PLC_EF-hand-like"/>
</dbReference>
<comment type="subcellular location">
    <subcellularLocation>
        <location evidence="1">Cytoplasm</location>
    </subcellularLocation>
</comment>
<feature type="domain" description="C2" evidence="7">
    <location>
        <begin position="674"/>
        <end position="805"/>
    </location>
</feature>
<dbReference type="InterPro" id="IPR001192">
    <property type="entry name" value="PI-PLC_fam"/>
</dbReference>
<dbReference type="PROSITE" id="PS50007">
    <property type="entry name" value="PIPLC_X_DOMAIN"/>
    <property type="match status" value="1"/>
</dbReference>
<evidence type="ECO:0000313" key="10">
    <source>
        <dbReference type="EMBL" id="CAF1409185.1"/>
    </source>
</evidence>
<dbReference type="Proteomes" id="UP000663870">
    <property type="component" value="Unassembled WGS sequence"/>
</dbReference>
<reference evidence="9" key="1">
    <citation type="submission" date="2021-02" db="EMBL/GenBank/DDBJ databases">
        <authorList>
            <person name="Nowell W R."/>
        </authorList>
    </citation>
    <scope>NUCLEOTIDE SEQUENCE</scope>
</reference>
<dbReference type="Pfam" id="PF09279">
    <property type="entry name" value="EF-hand_like"/>
    <property type="match status" value="1"/>
</dbReference>
<evidence type="ECO:0000313" key="11">
    <source>
        <dbReference type="Proteomes" id="UP000663854"/>
    </source>
</evidence>
<organism evidence="9 11">
    <name type="scientific">Rotaria sordida</name>
    <dbReference type="NCBI Taxonomy" id="392033"/>
    <lineage>
        <taxon>Eukaryota</taxon>
        <taxon>Metazoa</taxon>
        <taxon>Spiralia</taxon>
        <taxon>Gnathifera</taxon>
        <taxon>Rotifera</taxon>
        <taxon>Eurotatoria</taxon>
        <taxon>Bdelloidea</taxon>
        <taxon>Philodinida</taxon>
        <taxon>Philodinidae</taxon>
        <taxon>Rotaria</taxon>
    </lineage>
</organism>
<proteinExistence type="predicted"/>
<dbReference type="Proteomes" id="UP000663854">
    <property type="component" value="Unassembled WGS sequence"/>
</dbReference>
<dbReference type="InterPro" id="IPR011993">
    <property type="entry name" value="PH-like_dom_sf"/>
</dbReference>
<keyword evidence="4" id="KW-0378">Hydrolase</keyword>
<name>A0A814M817_9BILA</name>
<keyword evidence="12" id="KW-1185">Reference proteome</keyword>
<keyword evidence="2" id="KW-0963">Cytoplasm</keyword>
<dbReference type="GO" id="GO:0004435">
    <property type="term" value="F:phosphatidylinositol-4,5-bisphosphate phospholipase C activity"/>
    <property type="evidence" value="ECO:0007669"/>
    <property type="project" value="UniProtKB-EC"/>
</dbReference>
<dbReference type="PRINTS" id="PR00390">
    <property type="entry name" value="PHPHLIPASEC"/>
</dbReference>
<dbReference type="InterPro" id="IPR001711">
    <property type="entry name" value="PLipase_C_Pinositol-sp_Y"/>
</dbReference>
<evidence type="ECO:0000256" key="4">
    <source>
        <dbReference type="RuleBase" id="RU361133"/>
    </source>
</evidence>
<evidence type="ECO:0000259" key="6">
    <source>
        <dbReference type="PROSITE" id="PS50003"/>
    </source>
</evidence>
<dbReference type="Pfam" id="PF00168">
    <property type="entry name" value="C2"/>
    <property type="match status" value="1"/>
</dbReference>
<dbReference type="AlphaFoldDB" id="A0A814M817"/>
<dbReference type="SUPFAM" id="SSF49562">
    <property type="entry name" value="C2 domain (Calcium/lipid-binding domain, CaLB)"/>
    <property type="match status" value="1"/>
</dbReference>
<dbReference type="Gene3D" id="1.10.238.10">
    <property type="entry name" value="EF-hand"/>
    <property type="match status" value="2"/>
</dbReference>
<dbReference type="Gene3D" id="2.30.29.30">
    <property type="entry name" value="Pleckstrin-homology domain (PH domain)/Phosphotyrosine-binding domain (PTB)"/>
    <property type="match status" value="1"/>
</dbReference>
<dbReference type="FunFam" id="1.10.238.10:FF:000005">
    <property type="entry name" value="Phosphoinositide phospholipase C"/>
    <property type="match status" value="1"/>
</dbReference>
<gene>
    <name evidence="10" type="ORF">JXQ802_LOCUS35174</name>
    <name evidence="9" type="ORF">PYM288_LOCUS18418</name>
</gene>
<evidence type="ECO:0000256" key="3">
    <source>
        <dbReference type="ARBA" id="ARBA00023224"/>
    </source>
</evidence>
<comment type="caution">
    <text evidence="9">The sequence shown here is derived from an EMBL/GenBank/DDBJ whole genome shotgun (WGS) entry which is preliminary data.</text>
</comment>
<sequence>MDETQWERLMNTYSSDVSQLQELNIINQLKHRVTFIKFKSSGHSYSRIYYLNLSEDAIHYLGSKHKSKIEACKIKDIDQVRQGFTTIVWKKCLNKRKITHDKENLAFSILYDNNRHSLDLLADTENIRSQWIQGLEYLIKRYNSHIRTHHEITNQWIWYLFSQADHDKSGHLNRSEARRLLFSLNIELDQRDFDVYFNQANIRRNNYDELRNLDKDEFLIFYKYISNRPELLKIICQYNGSTLEETTKILSDYNTIREIIHINPLERPRDSSSLSFRKSKSKNSSFSFRRNRSASIISQHSISSSDNNHNRKNYLTIEQLKDFLQKEQHMETLSIEDCSKLIARFEPSSEGQQYEEMGVDGLRLLLLHDEFCIMNPNKSHRVYHDMTRPLTDYFIATSHNTYIRDNQVYGDCTPETYIHALRTGCRAVEMDCYDGENGEPIVYHGNTFTKPITFREIILAIKTEAFSISPYPIFFNIENHCSYEQQGIMARLLKNTFKDHLLSKPLVDDFETLPSPEELKYKVIIRSRRYPKGKIPADPKTDRSNDETEPNPKNYHPEFSNLIIYSQIVSFMNITHTLCTQKCFHSISFKESKMDDLINQVSPEHLDLIRLTKQHIVRVYPGAKRQDSSNIDPTDYWSYGVQMVALNYQANDKAMCLQDAFFSDNGGCGYLLKPSFLLSDNELFDPKEKYYKKAKHLQIHIISGQHLPKEKNCIEDRDIVDPYVEVITYGIQHDSSEHHTPSVRNNGLNPIWDYKINIDIFCPELCLILFQVRDKDRYGSSTFLGRACIPFTGLQLGYRHIKLKAKDGDYINGTIFVHIKIEDL</sequence>
<evidence type="ECO:0000259" key="7">
    <source>
        <dbReference type="PROSITE" id="PS50004"/>
    </source>
</evidence>
<dbReference type="InterPro" id="IPR001849">
    <property type="entry name" value="PH_domain"/>
</dbReference>
<evidence type="ECO:0000256" key="5">
    <source>
        <dbReference type="SAM" id="MobiDB-lite"/>
    </source>
</evidence>
<dbReference type="PROSITE" id="PS50004">
    <property type="entry name" value="C2"/>
    <property type="match status" value="1"/>
</dbReference>
<dbReference type="EMBL" id="CAJNOL010001717">
    <property type="protein sequence ID" value="CAF1409185.1"/>
    <property type="molecule type" value="Genomic_DNA"/>
</dbReference>
<keyword evidence="4" id="KW-0443">Lipid metabolism</keyword>
<evidence type="ECO:0000259" key="8">
    <source>
        <dbReference type="PROSITE" id="PS50008"/>
    </source>
</evidence>
<dbReference type="SMART" id="SM00239">
    <property type="entry name" value="C2"/>
    <property type="match status" value="1"/>
</dbReference>
<feature type="region of interest" description="Disordered" evidence="5">
    <location>
        <begin position="532"/>
        <end position="555"/>
    </location>
</feature>
<feature type="domain" description="PH" evidence="6">
    <location>
        <begin position="107"/>
        <end position="140"/>
    </location>
</feature>
<evidence type="ECO:0000256" key="1">
    <source>
        <dbReference type="ARBA" id="ARBA00004496"/>
    </source>
</evidence>
<dbReference type="InterPro" id="IPR035892">
    <property type="entry name" value="C2_domain_sf"/>
</dbReference>